<evidence type="ECO:0000313" key="3">
    <source>
        <dbReference type="Proteomes" id="UP001594351"/>
    </source>
</evidence>
<organism evidence="2 3">
    <name type="scientific">candidate division CSSED10-310 bacterium</name>
    <dbReference type="NCBI Taxonomy" id="2855610"/>
    <lineage>
        <taxon>Bacteria</taxon>
        <taxon>Bacteria division CSSED10-310</taxon>
    </lineage>
</organism>
<sequence>MDDELDAITEPEVTAAEDSENIDLDNDLFADEEPEPDLDQEDEEITIDDDSETIDMMVENESDGESERASELDVEFVSDEAAFDPDQQFIEEDQNLQSEEEIIFDQDEQIDLIEPESQVEQITPSTKPAAVSEGAHPIPAPPAEDIIITDFSKAPRLMVSTTELTTLNVEMDEGYLLSLIDGSTSLQDIIHISGMGRDKALQHVKKLISNGLVKLS</sequence>
<feature type="region of interest" description="Disordered" evidence="1">
    <location>
        <begin position="1"/>
        <end position="43"/>
    </location>
</feature>
<comment type="caution">
    <text evidence="2">The sequence shown here is derived from an EMBL/GenBank/DDBJ whole genome shotgun (WGS) entry which is preliminary data.</text>
</comment>
<protein>
    <recommendedName>
        <fullName evidence="4">RNA polymerase alpha subunit C-terminal domain-containing protein</fullName>
    </recommendedName>
</protein>
<evidence type="ECO:0000313" key="2">
    <source>
        <dbReference type="EMBL" id="MFC1851764.1"/>
    </source>
</evidence>
<evidence type="ECO:0008006" key="4">
    <source>
        <dbReference type="Google" id="ProtNLM"/>
    </source>
</evidence>
<keyword evidence="3" id="KW-1185">Reference proteome</keyword>
<proteinExistence type="predicted"/>
<accession>A0ABV6YZZ7</accession>
<dbReference type="Proteomes" id="UP001594351">
    <property type="component" value="Unassembled WGS sequence"/>
</dbReference>
<dbReference type="EMBL" id="JBHPBY010000222">
    <property type="protein sequence ID" value="MFC1851764.1"/>
    <property type="molecule type" value="Genomic_DNA"/>
</dbReference>
<gene>
    <name evidence="2" type="ORF">ACFL27_16355</name>
</gene>
<name>A0ABV6YZZ7_UNCC1</name>
<reference evidence="2 3" key="1">
    <citation type="submission" date="2024-09" db="EMBL/GenBank/DDBJ databases">
        <title>Laminarin stimulates single cell rates of sulfate reduction while oxygen inhibits transcriptomic activity in coastal marine sediment.</title>
        <authorList>
            <person name="Lindsay M."/>
            <person name="Orcutt B."/>
            <person name="Emerson D."/>
            <person name="Stepanauskas R."/>
            <person name="D'Angelo T."/>
        </authorList>
    </citation>
    <scope>NUCLEOTIDE SEQUENCE [LARGE SCALE GENOMIC DNA]</scope>
    <source>
        <strain evidence="2">SAG AM-311-K15</strain>
    </source>
</reference>
<evidence type="ECO:0000256" key="1">
    <source>
        <dbReference type="SAM" id="MobiDB-lite"/>
    </source>
</evidence>